<reference evidence="1 2" key="2">
    <citation type="journal article" date="2012" name="PLoS Pathog.">
        <title>Diverse lifestyles and strategies of plant pathogenesis encoded in the genomes of eighteen Dothideomycetes fungi.</title>
        <authorList>
            <person name="Ohm R.A."/>
            <person name="Feau N."/>
            <person name="Henrissat B."/>
            <person name="Schoch C.L."/>
            <person name="Horwitz B.A."/>
            <person name="Barry K.W."/>
            <person name="Condon B.J."/>
            <person name="Copeland A.C."/>
            <person name="Dhillon B."/>
            <person name="Glaser F."/>
            <person name="Hesse C.N."/>
            <person name="Kosti I."/>
            <person name="LaButti K."/>
            <person name="Lindquist E.A."/>
            <person name="Lucas S."/>
            <person name="Salamov A.A."/>
            <person name="Bradshaw R.E."/>
            <person name="Ciuffetti L."/>
            <person name="Hamelin R.C."/>
            <person name="Kema G.H.J."/>
            <person name="Lawrence C."/>
            <person name="Scott J.A."/>
            <person name="Spatafora J.W."/>
            <person name="Turgeon B.G."/>
            <person name="de Wit P.J.G.M."/>
            <person name="Zhong S."/>
            <person name="Goodwin S.B."/>
            <person name="Grigoriev I.V."/>
        </authorList>
    </citation>
    <scope>NUCLEOTIDE SEQUENCE [LARGE SCALE GENOMIC DNA]</scope>
    <source>
        <strain evidence="2">NZE10 / CBS 128990</strain>
    </source>
</reference>
<proteinExistence type="predicted"/>
<keyword evidence="2" id="KW-1185">Reference proteome</keyword>
<dbReference type="OrthoDB" id="3648584at2759"/>
<dbReference type="Proteomes" id="UP000016933">
    <property type="component" value="Unassembled WGS sequence"/>
</dbReference>
<name>M2Y2N5_DOTSN</name>
<evidence type="ECO:0000313" key="1">
    <source>
        <dbReference type="EMBL" id="EME39554.1"/>
    </source>
</evidence>
<dbReference type="EMBL" id="KB446545">
    <property type="protein sequence ID" value="EME39554.1"/>
    <property type="molecule type" value="Genomic_DNA"/>
</dbReference>
<accession>M2Y2N5</accession>
<organism evidence="1 2">
    <name type="scientific">Dothistroma septosporum (strain NZE10 / CBS 128990)</name>
    <name type="common">Red band needle blight fungus</name>
    <name type="synonym">Mycosphaerella pini</name>
    <dbReference type="NCBI Taxonomy" id="675120"/>
    <lineage>
        <taxon>Eukaryota</taxon>
        <taxon>Fungi</taxon>
        <taxon>Dikarya</taxon>
        <taxon>Ascomycota</taxon>
        <taxon>Pezizomycotina</taxon>
        <taxon>Dothideomycetes</taxon>
        <taxon>Dothideomycetidae</taxon>
        <taxon>Mycosphaerellales</taxon>
        <taxon>Mycosphaerellaceae</taxon>
        <taxon>Dothistroma</taxon>
    </lineage>
</organism>
<dbReference type="AlphaFoldDB" id="M2Y2N5"/>
<protein>
    <submittedName>
        <fullName evidence="1">Uncharacterized protein</fullName>
    </submittedName>
</protein>
<evidence type="ECO:0000313" key="2">
    <source>
        <dbReference type="Proteomes" id="UP000016933"/>
    </source>
</evidence>
<reference evidence="2" key="1">
    <citation type="journal article" date="2012" name="PLoS Genet.">
        <title>The genomes of the fungal plant pathogens Cladosporium fulvum and Dothistroma septosporum reveal adaptation to different hosts and lifestyles but also signatures of common ancestry.</title>
        <authorList>
            <person name="de Wit P.J.G.M."/>
            <person name="van der Burgt A."/>
            <person name="Oekmen B."/>
            <person name="Stergiopoulos I."/>
            <person name="Abd-Elsalam K.A."/>
            <person name="Aerts A.L."/>
            <person name="Bahkali A.H."/>
            <person name="Beenen H.G."/>
            <person name="Chettri P."/>
            <person name="Cox M.P."/>
            <person name="Datema E."/>
            <person name="de Vries R.P."/>
            <person name="Dhillon B."/>
            <person name="Ganley A.R."/>
            <person name="Griffiths S.A."/>
            <person name="Guo Y."/>
            <person name="Hamelin R.C."/>
            <person name="Henrissat B."/>
            <person name="Kabir M.S."/>
            <person name="Jashni M.K."/>
            <person name="Kema G."/>
            <person name="Klaubauf S."/>
            <person name="Lapidus A."/>
            <person name="Levasseur A."/>
            <person name="Lindquist E."/>
            <person name="Mehrabi R."/>
            <person name="Ohm R.A."/>
            <person name="Owen T.J."/>
            <person name="Salamov A."/>
            <person name="Schwelm A."/>
            <person name="Schijlen E."/>
            <person name="Sun H."/>
            <person name="van den Burg H.A."/>
            <person name="van Ham R.C.H.J."/>
            <person name="Zhang S."/>
            <person name="Goodwin S.B."/>
            <person name="Grigoriev I.V."/>
            <person name="Collemare J."/>
            <person name="Bradshaw R.E."/>
        </authorList>
    </citation>
    <scope>NUCLEOTIDE SEQUENCE [LARGE SCALE GENOMIC DNA]</scope>
    <source>
        <strain evidence="2">NZE10 / CBS 128990</strain>
    </source>
</reference>
<dbReference type="eggNOG" id="ENOG502RGGJ">
    <property type="taxonomic scope" value="Eukaryota"/>
</dbReference>
<gene>
    <name evidence="1" type="ORF">DOTSEDRAFT_28687</name>
</gene>
<sequence length="220" mass="25189">MPTSATSGGRTEGSLKWRWRITWSFHGREASPGTFFGRLGLRDAPKFSSRGHYRSQLLDTLLEPFGPISSRMIYGNLFQLYPYTAVHSAATGKHTTALLRQLADLLDASGKEFFYYYVYPHLWKCIRPTDVDETIAAVAHALWQFMKGADKEEWSRASGDAKKLLGDGNVVGLMRLELESEDSEVLRLHEMVRKLLKEDKMKRVGLREMVRDMDDVLERE</sequence>
<dbReference type="HOGENOM" id="CLU_1255966_0_0_1"/>
<dbReference type="STRING" id="675120.M2Y2N5"/>